<reference evidence="3" key="1">
    <citation type="submission" date="2023-03" db="EMBL/GenBank/DDBJ databases">
        <authorList>
            <person name="Steffen K."/>
            <person name="Cardenas P."/>
        </authorList>
    </citation>
    <scope>NUCLEOTIDE SEQUENCE</scope>
</reference>
<dbReference type="GO" id="GO:0000165">
    <property type="term" value="P:MAPK cascade"/>
    <property type="evidence" value="ECO:0007669"/>
    <property type="project" value="InterPro"/>
</dbReference>
<accession>A0AA35TKY3</accession>
<evidence type="ECO:0000313" key="4">
    <source>
        <dbReference type="Proteomes" id="UP001174909"/>
    </source>
</evidence>
<feature type="compositionally biased region" description="Polar residues" evidence="1">
    <location>
        <begin position="9"/>
        <end position="19"/>
    </location>
</feature>
<organism evidence="3 4">
    <name type="scientific">Geodia barretti</name>
    <name type="common">Barrett's horny sponge</name>
    <dbReference type="NCBI Taxonomy" id="519541"/>
    <lineage>
        <taxon>Eukaryota</taxon>
        <taxon>Metazoa</taxon>
        <taxon>Porifera</taxon>
        <taxon>Demospongiae</taxon>
        <taxon>Heteroscleromorpha</taxon>
        <taxon>Tetractinellida</taxon>
        <taxon>Astrophorina</taxon>
        <taxon>Geodiidae</taxon>
        <taxon>Geodia</taxon>
    </lineage>
</organism>
<keyword evidence="4" id="KW-1185">Reference proteome</keyword>
<dbReference type="InterPro" id="IPR045801">
    <property type="entry name" value="MEKK4_N"/>
</dbReference>
<evidence type="ECO:0000256" key="1">
    <source>
        <dbReference type="SAM" id="MobiDB-lite"/>
    </source>
</evidence>
<evidence type="ECO:0000259" key="2">
    <source>
        <dbReference type="Pfam" id="PF19431"/>
    </source>
</evidence>
<feature type="region of interest" description="Disordered" evidence="1">
    <location>
        <begin position="1"/>
        <end position="46"/>
    </location>
</feature>
<sequence length="650" mass="72527">MCREEGECSRSTSNESKTVSFALGGEGEKEEEEGGSKLFSVGSPTGDFLDPQQSLKRFASRGQSSSGGSVVSRGTLQRMFSSYQSMSVEGGLRGPYRKFVDGGLKTKGLRKLMEVVQNFITPVQELCAAALTPVVTGQGTEDTDDASQEELERRPLLGLRAYLAPLPSSAQSFEHYRSHTHSSAYPTHEVTYERTMSVNSLDWGLEFESINLPHFGRQYIQLVHIPLDVMHECLKLQLGLQLPDKPSPLSVRQLVTECRNTLGEAIEVRKKYREVMEVVTRSDHSKEQVDKDMEFFESDLNRVLMIYFNYLQKWVHLSTGHVLEDEWRHVKKICSHIRSGEAEAGRRFCDMAAHLLDSTGDMFEARMDETCHHLHDLENSYEEQRSYSLESCRQFRSLFVEVREQASKAIGFAKMLRKDLEIAADFTVTVGPGELLEGLRASDHARVELPSPTGKMVFVPDLMRESVEDIQQLLSASFAYSDPSLDLKDSYILLVAMDMSGSEWAGHVVDLKVPAETTIAVSEMQIECVKMIVASSAHLAACRTSFLNALGKAVLLTNEQTSSHENVATRIHDLKHAACKLADQLIMGGHQVRCSCVRRRGGVRTPAIRPPCTPASTSDSSISEMCSDWWGKTWPTGNWETRFSSTLSSG</sequence>
<dbReference type="GO" id="GO:0016301">
    <property type="term" value="F:kinase activity"/>
    <property type="evidence" value="ECO:0007669"/>
    <property type="project" value="UniProtKB-KW"/>
</dbReference>
<evidence type="ECO:0000313" key="3">
    <source>
        <dbReference type="EMBL" id="CAI8049832.1"/>
    </source>
</evidence>
<dbReference type="Pfam" id="PF19431">
    <property type="entry name" value="MEKK4_N"/>
    <property type="match status" value="1"/>
</dbReference>
<dbReference type="Proteomes" id="UP001174909">
    <property type="component" value="Unassembled WGS sequence"/>
</dbReference>
<proteinExistence type="predicted"/>
<protein>
    <submittedName>
        <fullName evidence="3">Mitogen-activated protein kinase kinase kinase 4</fullName>
    </submittedName>
</protein>
<comment type="caution">
    <text evidence="3">The sequence shown here is derived from an EMBL/GenBank/DDBJ whole genome shotgun (WGS) entry which is preliminary data.</text>
</comment>
<dbReference type="EMBL" id="CASHTH010003819">
    <property type="protein sequence ID" value="CAI8049832.1"/>
    <property type="molecule type" value="Genomic_DNA"/>
</dbReference>
<keyword evidence="3" id="KW-0808">Transferase</keyword>
<keyword evidence="3" id="KW-0418">Kinase</keyword>
<dbReference type="AlphaFoldDB" id="A0AA35TKY3"/>
<name>A0AA35TKY3_GEOBA</name>
<feature type="domain" description="Mitogen-activated protein kinase kinase kinase N-terminal" evidence="2">
    <location>
        <begin position="194"/>
        <end position="584"/>
    </location>
</feature>
<gene>
    <name evidence="3" type="ORF">GBAR_LOCUS27436</name>
</gene>